<reference evidence="2" key="1">
    <citation type="journal article" date="2014" name="Front. Microbiol.">
        <title>High frequency of phylogenetically diverse reductive dehalogenase-homologous genes in deep subseafloor sedimentary metagenomes.</title>
        <authorList>
            <person name="Kawai M."/>
            <person name="Futagami T."/>
            <person name="Toyoda A."/>
            <person name="Takaki Y."/>
            <person name="Nishi S."/>
            <person name="Hori S."/>
            <person name="Arai W."/>
            <person name="Tsubouchi T."/>
            <person name="Morono Y."/>
            <person name="Uchiyama I."/>
            <person name="Ito T."/>
            <person name="Fujiyama A."/>
            <person name="Inagaki F."/>
            <person name="Takami H."/>
        </authorList>
    </citation>
    <scope>NUCLEOTIDE SEQUENCE</scope>
    <source>
        <strain evidence="2">Expedition CK06-06</strain>
    </source>
</reference>
<accession>X1PJF1</accession>
<sequence>VRTCRENAVFQKPGEYPIFIKDLCSGCGACWIVCPNKAINRKKEEIGKIYLNKEQKTENKKQNFWLITGVAKAGLEETGPVVTETKKFALNFAKKIRANYILFDTAPGTHCPVISALLGCDFAYCVTEPYSNGEL</sequence>
<organism evidence="2">
    <name type="scientific">marine sediment metagenome</name>
    <dbReference type="NCBI Taxonomy" id="412755"/>
    <lineage>
        <taxon>unclassified sequences</taxon>
        <taxon>metagenomes</taxon>
        <taxon>ecological metagenomes</taxon>
    </lineage>
</organism>
<evidence type="ECO:0000313" key="2">
    <source>
        <dbReference type="EMBL" id="GAI56432.1"/>
    </source>
</evidence>
<dbReference type="SUPFAM" id="SSF52540">
    <property type="entry name" value="P-loop containing nucleoside triphosphate hydrolases"/>
    <property type="match status" value="1"/>
</dbReference>
<dbReference type="PROSITE" id="PS51379">
    <property type="entry name" value="4FE4S_FER_2"/>
    <property type="match status" value="1"/>
</dbReference>
<proteinExistence type="predicted"/>
<dbReference type="EMBL" id="BARV01042049">
    <property type="protein sequence ID" value="GAI56432.1"/>
    <property type="molecule type" value="Genomic_DNA"/>
</dbReference>
<feature type="domain" description="4Fe-4S ferredoxin-type" evidence="1">
    <location>
        <begin position="15"/>
        <end position="44"/>
    </location>
</feature>
<dbReference type="Pfam" id="PF00037">
    <property type="entry name" value="Fer4"/>
    <property type="match status" value="1"/>
</dbReference>
<evidence type="ECO:0000259" key="1">
    <source>
        <dbReference type="PROSITE" id="PS51379"/>
    </source>
</evidence>
<feature type="non-terminal residue" evidence="2">
    <location>
        <position position="1"/>
    </location>
</feature>
<dbReference type="InterPro" id="IPR027417">
    <property type="entry name" value="P-loop_NTPase"/>
</dbReference>
<dbReference type="AlphaFoldDB" id="X1PJF1"/>
<dbReference type="PANTHER" id="PTHR43063:SF1">
    <property type="entry name" value="4FE-4S CLUSTER CONTAINING PARA FAMILY ATPASE PROTEIN"/>
    <property type="match status" value="1"/>
</dbReference>
<protein>
    <recommendedName>
        <fullName evidence="1">4Fe-4S ferredoxin-type domain-containing protein</fullName>
    </recommendedName>
</protein>
<gene>
    <name evidence="2" type="ORF">S06H3_63403</name>
</gene>
<feature type="non-terminal residue" evidence="2">
    <location>
        <position position="135"/>
    </location>
</feature>
<comment type="caution">
    <text evidence="2">The sequence shown here is derived from an EMBL/GenBank/DDBJ whole genome shotgun (WGS) entry which is preliminary data.</text>
</comment>
<dbReference type="Gene3D" id="3.40.50.300">
    <property type="entry name" value="P-loop containing nucleotide triphosphate hydrolases"/>
    <property type="match status" value="1"/>
</dbReference>
<dbReference type="InterPro" id="IPR017896">
    <property type="entry name" value="4Fe4S_Fe-S-bd"/>
</dbReference>
<dbReference type="SUPFAM" id="SSF54862">
    <property type="entry name" value="4Fe-4S ferredoxins"/>
    <property type="match status" value="1"/>
</dbReference>
<dbReference type="PROSITE" id="PS00198">
    <property type="entry name" value="4FE4S_FER_1"/>
    <property type="match status" value="1"/>
</dbReference>
<dbReference type="InterPro" id="IPR017900">
    <property type="entry name" value="4Fe4S_Fe_S_CS"/>
</dbReference>
<name>X1PJF1_9ZZZZ</name>
<dbReference type="Gene3D" id="3.30.70.20">
    <property type="match status" value="1"/>
</dbReference>
<dbReference type="PANTHER" id="PTHR43063">
    <property type="entry name" value="4FE-4S CLUSTER CONTAINING PARA FAMILY ATPASE PROTEIN"/>
    <property type="match status" value="1"/>
</dbReference>